<dbReference type="AlphaFoldDB" id="J3Z302"/>
<dbReference type="HOGENOM" id="CLU_3398377_0_0_6"/>
<dbReference type="EMBL" id="CP003546">
    <property type="protein sequence ID" value="AFP84599.1"/>
    <property type="molecule type" value="Genomic_DNA"/>
</dbReference>
<protein>
    <submittedName>
        <fullName evidence="1">Uncharacterized protein</fullName>
    </submittedName>
</protein>
<dbReference type="KEGG" id="sect:A359_01980"/>
<evidence type="ECO:0000313" key="2">
    <source>
        <dbReference type="Proteomes" id="UP000003936"/>
    </source>
</evidence>
<organism evidence="1 2">
    <name type="scientific">secondary endosymbiont of Ctenarytaina eucalypti</name>
    <dbReference type="NCBI Taxonomy" id="1199245"/>
    <lineage>
        <taxon>Bacteria</taxon>
        <taxon>Pseudomonadati</taxon>
        <taxon>Pseudomonadota</taxon>
        <taxon>Gammaproteobacteria</taxon>
        <taxon>Enterobacterales</taxon>
        <taxon>Enterobacteriaceae</taxon>
        <taxon>aphid secondary symbionts</taxon>
    </lineage>
</organism>
<gene>
    <name evidence="1" type="ORF">A359_01980</name>
</gene>
<reference evidence="1 2" key="1">
    <citation type="journal article" date="2012" name="Mol. Biol. Evol.">
        <title>Genome reduction and co-evolution between the primary and secondary bacterial symbionts of psyllids.</title>
        <authorList>
            <person name="Sloan D.B."/>
            <person name="Moran N.A."/>
        </authorList>
    </citation>
    <scope>NUCLEOTIDE SEQUENCE [LARGE SCALE GENOMIC DNA]</scope>
    <source>
        <strain evidence="1">Ceuc_S</strain>
    </source>
</reference>
<proteinExistence type="predicted"/>
<dbReference type="Proteomes" id="UP000003936">
    <property type="component" value="Chromosome"/>
</dbReference>
<accession>J3Z302</accession>
<evidence type="ECO:0000313" key="1">
    <source>
        <dbReference type="EMBL" id="AFP84599.1"/>
    </source>
</evidence>
<sequence length="31" mass="3685">MVLMLCFIDAGRYNKENVNRSDAYGRHREIL</sequence>
<keyword evidence="2" id="KW-1185">Reference proteome</keyword>
<name>J3Z302_9ENTR</name>